<feature type="transmembrane region" description="Helical" evidence="3">
    <location>
        <begin position="105"/>
        <end position="124"/>
    </location>
</feature>
<accession>A0A2Z2KA55</accession>
<evidence type="ECO:0000313" key="6">
    <source>
        <dbReference type="Proteomes" id="UP000249890"/>
    </source>
</evidence>
<dbReference type="InterPro" id="IPR041916">
    <property type="entry name" value="Anti_sigma_zinc_sf"/>
</dbReference>
<evidence type="ECO:0000259" key="4">
    <source>
        <dbReference type="Pfam" id="PF13490"/>
    </source>
</evidence>
<dbReference type="Gene3D" id="1.10.10.1320">
    <property type="entry name" value="Anti-sigma factor, zinc-finger domain"/>
    <property type="match status" value="1"/>
</dbReference>
<dbReference type="Pfam" id="PF13490">
    <property type="entry name" value="zf-HC2"/>
    <property type="match status" value="1"/>
</dbReference>
<keyword evidence="6" id="KW-1185">Reference proteome</keyword>
<keyword evidence="3" id="KW-1133">Transmembrane helix</keyword>
<feature type="domain" description="Putative zinc-finger" evidence="4">
    <location>
        <begin position="5"/>
        <end position="39"/>
    </location>
</feature>
<gene>
    <name evidence="5" type="ORF">B9T62_01805</name>
</gene>
<sequence length="150" mass="16965">MAMNCATVKEWIPLYIDGLLSPEVEQSVRLHMMTCPDCAHWLDEAREMAEIWSEMDRDRSLQNDIDVPDLTAGVMAYIGKLENGRRERAATVTMARRRTMPRTSWVHYGVAACLTVILVQFGVFENLAYGITEINGHMSNTVSAWFGPGR</sequence>
<dbReference type="KEGG" id="pdh:B9T62_01805"/>
<dbReference type="EMBL" id="CP021780">
    <property type="protein sequence ID" value="ASA19663.1"/>
    <property type="molecule type" value="Genomic_DNA"/>
</dbReference>
<dbReference type="AlphaFoldDB" id="A0A2Z2KA55"/>
<evidence type="ECO:0000313" key="5">
    <source>
        <dbReference type="EMBL" id="ASA19663.1"/>
    </source>
</evidence>
<keyword evidence="3" id="KW-0472">Membrane</keyword>
<evidence type="ECO:0000256" key="1">
    <source>
        <dbReference type="ARBA" id="ARBA00024353"/>
    </source>
</evidence>
<comment type="similarity">
    <text evidence="1">Belongs to the zinc-associated anti-sigma factor (ZAS) superfamily. Anti-sigma-W factor family.</text>
</comment>
<reference evidence="5 6" key="1">
    <citation type="submission" date="2017-06" db="EMBL/GenBank/DDBJ databases">
        <title>Complete genome sequence of Paenibacillus donghaensis KCTC 13049T isolated from East Sea sediment, South Korea.</title>
        <authorList>
            <person name="Jung B.K."/>
            <person name="Hong S.-J."/>
            <person name="Shin J.-H."/>
        </authorList>
    </citation>
    <scope>NUCLEOTIDE SEQUENCE [LARGE SCALE GENOMIC DNA]</scope>
    <source>
        <strain evidence="5 6">KCTC 13049</strain>
    </source>
</reference>
<protein>
    <recommendedName>
        <fullName evidence="2">Anti-sigma-W factor RsiW</fullName>
    </recommendedName>
</protein>
<evidence type="ECO:0000256" key="2">
    <source>
        <dbReference type="ARBA" id="ARBA00024438"/>
    </source>
</evidence>
<name>A0A2Z2KA55_9BACL</name>
<evidence type="ECO:0000256" key="3">
    <source>
        <dbReference type="SAM" id="Phobius"/>
    </source>
</evidence>
<organism evidence="5 6">
    <name type="scientific">Paenibacillus donghaensis</name>
    <dbReference type="NCBI Taxonomy" id="414771"/>
    <lineage>
        <taxon>Bacteria</taxon>
        <taxon>Bacillati</taxon>
        <taxon>Bacillota</taxon>
        <taxon>Bacilli</taxon>
        <taxon>Bacillales</taxon>
        <taxon>Paenibacillaceae</taxon>
        <taxon>Paenibacillus</taxon>
    </lineage>
</organism>
<dbReference type="InterPro" id="IPR027383">
    <property type="entry name" value="Znf_put"/>
</dbReference>
<proteinExistence type="inferred from homology"/>
<keyword evidence="3" id="KW-0812">Transmembrane</keyword>
<dbReference type="Proteomes" id="UP000249890">
    <property type="component" value="Chromosome"/>
</dbReference>